<feature type="signal peptide" evidence="1">
    <location>
        <begin position="1"/>
        <end position="27"/>
    </location>
</feature>
<feature type="domain" description="Peptidase C51" evidence="2">
    <location>
        <begin position="7"/>
        <end position="128"/>
    </location>
</feature>
<name>A0A841J223_9SPHN</name>
<comment type="caution">
    <text evidence="3">The sequence shown here is derived from an EMBL/GenBank/DDBJ whole genome shotgun (WGS) entry which is preliminary data.</text>
</comment>
<keyword evidence="4" id="KW-1185">Reference proteome</keyword>
<dbReference type="InterPro" id="IPR038765">
    <property type="entry name" value="Papain-like_cys_pep_sf"/>
</dbReference>
<proteinExistence type="predicted"/>
<keyword evidence="1" id="KW-0732">Signal</keyword>
<dbReference type="InterPro" id="IPR007921">
    <property type="entry name" value="CHAP_dom"/>
</dbReference>
<organism evidence="3 4">
    <name type="scientific">Sphingobium subterraneum</name>
    <dbReference type="NCBI Taxonomy" id="627688"/>
    <lineage>
        <taxon>Bacteria</taxon>
        <taxon>Pseudomonadati</taxon>
        <taxon>Pseudomonadota</taxon>
        <taxon>Alphaproteobacteria</taxon>
        <taxon>Sphingomonadales</taxon>
        <taxon>Sphingomonadaceae</taxon>
        <taxon>Sphingobium</taxon>
    </lineage>
</organism>
<sequence length="169" mass="18102">MLKTLRAALALVVSALLLATTANPLTAAVLQCAPYAREISGIQLFGRAASWWDQAAGHYDRGNQPREGAVLAFSASRSMPAGHVAMVSKVMGPREVLITHANWSYRGGIERNVRAVDVSPNNDWSEVKVWYAPIGDLGLRPNPAHGFIYPQAPAQNDALAAPVQIAAAY</sequence>
<dbReference type="Proteomes" id="UP000552700">
    <property type="component" value="Unassembled WGS sequence"/>
</dbReference>
<dbReference type="PROSITE" id="PS50911">
    <property type="entry name" value="CHAP"/>
    <property type="match status" value="1"/>
</dbReference>
<dbReference type="AlphaFoldDB" id="A0A841J223"/>
<dbReference type="Pfam" id="PF05257">
    <property type="entry name" value="CHAP"/>
    <property type="match status" value="1"/>
</dbReference>
<accession>A0A841J223</accession>
<reference evidence="3 4" key="1">
    <citation type="submission" date="2020-08" db="EMBL/GenBank/DDBJ databases">
        <title>Genomic Encyclopedia of Type Strains, Phase IV (KMG-IV): sequencing the most valuable type-strain genomes for metagenomic binning, comparative biology and taxonomic classification.</title>
        <authorList>
            <person name="Goeker M."/>
        </authorList>
    </citation>
    <scope>NUCLEOTIDE SEQUENCE [LARGE SCALE GENOMIC DNA]</scope>
    <source>
        <strain evidence="3 4">DSM 102255</strain>
    </source>
</reference>
<dbReference type="RefSeq" id="WP_184080463.1">
    <property type="nucleotide sequence ID" value="NZ_JACIJP010000003.1"/>
</dbReference>
<gene>
    <name evidence="3" type="ORF">FHS92_002147</name>
</gene>
<evidence type="ECO:0000313" key="4">
    <source>
        <dbReference type="Proteomes" id="UP000552700"/>
    </source>
</evidence>
<protein>
    <submittedName>
        <fullName evidence="3">Surface antigen</fullName>
    </submittedName>
</protein>
<dbReference type="Gene3D" id="3.90.1720.10">
    <property type="entry name" value="endopeptidase domain like (from Nostoc punctiforme)"/>
    <property type="match status" value="1"/>
</dbReference>
<feature type="chain" id="PRO_5032753865" evidence="1">
    <location>
        <begin position="28"/>
        <end position="169"/>
    </location>
</feature>
<evidence type="ECO:0000313" key="3">
    <source>
        <dbReference type="EMBL" id="MBB6124402.1"/>
    </source>
</evidence>
<dbReference type="EMBL" id="JACIJP010000003">
    <property type="protein sequence ID" value="MBB6124402.1"/>
    <property type="molecule type" value="Genomic_DNA"/>
</dbReference>
<evidence type="ECO:0000256" key="1">
    <source>
        <dbReference type="SAM" id="SignalP"/>
    </source>
</evidence>
<evidence type="ECO:0000259" key="2">
    <source>
        <dbReference type="PROSITE" id="PS50911"/>
    </source>
</evidence>
<dbReference type="SUPFAM" id="SSF54001">
    <property type="entry name" value="Cysteine proteinases"/>
    <property type="match status" value="1"/>
</dbReference>